<sequence length="102" mass="11843">MIVEFTANAECDLEHIADYIAQDNPRRALSFVQELRDKCEALARRPFASPLVPRYEGHGIRRRVHGNYLIFYRVAEQEERTIILHILHGAMDYAAVLFEEGE</sequence>
<dbReference type="PANTHER" id="PTHR33755:SF6">
    <property type="entry name" value="PLASMID STABILIZATION SYSTEM PROTEIN"/>
    <property type="match status" value="1"/>
</dbReference>
<evidence type="ECO:0000256" key="2">
    <source>
        <dbReference type="ARBA" id="ARBA00022649"/>
    </source>
</evidence>
<reference evidence="3" key="1">
    <citation type="submission" date="2017-10" db="EMBL/GenBank/DDBJ databases">
        <title>Chryseobacterium sp. B5 is a hydrocarbonoclastic and plant growth promoting bacterium.</title>
        <authorList>
            <person name="Thijs S."/>
            <person name="Gkorezis P."/>
            <person name="Van Hamme J."/>
        </authorList>
    </citation>
    <scope>NUCLEOTIDE SEQUENCE</scope>
    <source>
        <strain evidence="3">B5</strain>
    </source>
</reference>
<dbReference type="InterPro" id="IPR007712">
    <property type="entry name" value="RelE/ParE_toxin"/>
</dbReference>
<protein>
    <submittedName>
        <fullName evidence="3">Plasmid stabilization protein</fullName>
    </submittedName>
</protein>
<organism evidence="3">
    <name type="scientific">Chryseobacterium sp. B5</name>
    <dbReference type="NCBI Taxonomy" id="2050562"/>
    <lineage>
        <taxon>Bacteria</taxon>
        <taxon>Pseudomonadati</taxon>
        <taxon>Bacteroidota</taxon>
        <taxon>Flavobacteriia</taxon>
        <taxon>Flavobacteriales</taxon>
        <taxon>Weeksellaceae</taxon>
        <taxon>Chryseobacterium group</taxon>
        <taxon>Chryseobacterium</taxon>
    </lineage>
</organism>
<dbReference type="Pfam" id="PF05016">
    <property type="entry name" value="ParE_toxin"/>
    <property type="match status" value="1"/>
</dbReference>
<dbReference type="Gene3D" id="3.30.2310.20">
    <property type="entry name" value="RelE-like"/>
    <property type="match status" value="1"/>
</dbReference>
<comment type="similarity">
    <text evidence="1">Belongs to the RelE toxin family.</text>
</comment>
<dbReference type="InterPro" id="IPR051803">
    <property type="entry name" value="TA_system_RelE-like_toxin"/>
</dbReference>
<evidence type="ECO:0000313" key="3">
    <source>
        <dbReference type="EMBL" id="PII36555.1"/>
    </source>
</evidence>
<keyword evidence="2" id="KW-1277">Toxin-antitoxin system</keyword>
<evidence type="ECO:0000256" key="1">
    <source>
        <dbReference type="ARBA" id="ARBA00006226"/>
    </source>
</evidence>
<dbReference type="PANTHER" id="PTHR33755">
    <property type="entry name" value="TOXIN PARE1-RELATED"/>
    <property type="match status" value="1"/>
</dbReference>
<gene>
    <name evidence="3" type="ORF">CTI11_06270</name>
</gene>
<comment type="caution">
    <text evidence="3">The sequence shown here is derived from an EMBL/GenBank/DDBJ whole genome shotgun (WGS) entry which is preliminary data.</text>
</comment>
<dbReference type="AlphaFoldDB" id="A0A2G7T9G7"/>
<dbReference type="EMBL" id="PEKC01000015">
    <property type="protein sequence ID" value="PII36555.1"/>
    <property type="molecule type" value="Genomic_DNA"/>
</dbReference>
<accession>A0A2G7T9G7</accession>
<name>A0A2G7T9G7_9FLAO</name>
<dbReference type="InterPro" id="IPR035093">
    <property type="entry name" value="RelE/ParE_toxin_dom_sf"/>
</dbReference>
<proteinExistence type="inferred from homology"/>